<dbReference type="Gene3D" id="1.10.10.10">
    <property type="entry name" value="Winged helix-like DNA-binding domain superfamily/Winged helix DNA-binding domain"/>
    <property type="match status" value="1"/>
</dbReference>
<name>A0ABY0SKB7_9RHOB</name>
<feature type="non-terminal residue" evidence="1">
    <location>
        <position position="85"/>
    </location>
</feature>
<dbReference type="Proteomes" id="UP000198646">
    <property type="component" value="Unassembled WGS sequence"/>
</dbReference>
<accession>A0ABY0SKB7</accession>
<dbReference type="InterPro" id="IPR036388">
    <property type="entry name" value="WH-like_DNA-bd_sf"/>
</dbReference>
<dbReference type="SUPFAM" id="SSF48295">
    <property type="entry name" value="TrpR-like"/>
    <property type="match status" value="1"/>
</dbReference>
<dbReference type="RefSeq" id="WP_141135322.1">
    <property type="nucleotide sequence ID" value="NZ_FNJD01000014.1"/>
</dbReference>
<protein>
    <submittedName>
        <fullName evidence="1">Transposase</fullName>
    </submittedName>
</protein>
<dbReference type="InterPro" id="IPR010921">
    <property type="entry name" value="Trp_repressor/repl_initiator"/>
</dbReference>
<gene>
    <name evidence="1" type="ORF">SAMN04488512_1141</name>
</gene>
<dbReference type="Pfam" id="PF01527">
    <property type="entry name" value="HTH_Tnp_1"/>
    <property type="match status" value="1"/>
</dbReference>
<keyword evidence="2" id="KW-1185">Reference proteome</keyword>
<dbReference type="EMBL" id="FNJD01000014">
    <property type="protein sequence ID" value="SDP34725.1"/>
    <property type="molecule type" value="Genomic_DNA"/>
</dbReference>
<sequence>MTKRKNHSPEFKARVALEAIREEMTLAELSKKYGVHPTQIGTWKRAAIENMATAFTRRGAAPEQVNAAEVDKLHSKIGQLVVERD</sequence>
<comment type="caution">
    <text evidence="1">The sequence shown here is derived from an EMBL/GenBank/DDBJ whole genome shotgun (WGS) entry which is preliminary data.</text>
</comment>
<evidence type="ECO:0000313" key="1">
    <source>
        <dbReference type="EMBL" id="SDP34725.1"/>
    </source>
</evidence>
<organism evidence="1 2">
    <name type="scientific">Sulfitobacter litoralis</name>
    <dbReference type="NCBI Taxonomy" id="335975"/>
    <lineage>
        <taxon>Bacteria</taxon>
        <taxon>Pseudomonadati</taxon>
        <taxon>Pseudomonadota</taxon>
        <taxon>Alphaproteobacteria</taxon>
        <taxon>Rhodobacterales</taxon>
        <taxon>Roseobacteraceae</taxon>
        <taxon>Sulfitobacter</taxon>
    </lineage>
</organism>
<evidence type="ECO:0000313" key="2">
    <source>
        <dbReference type="Proteomes" id="UP000198646"/>
    </source>
</evidence>
<dbReference type="InterPro" id="IPR002514">
    <property type="entry name" value="Transposase_8"/>
</dbReference>
<proteinExistence type="predicted"/>
<reference evidence="1 2" key="1">
    <citation type="submission" date="2016-10" db="EMBL/GenBank/DDBJ databases">
        <authorList>
            <person name="Varghese N."/>
            <person name="Submissions S."/>
        </authorList>
    </citation>
    <scope>NUCLEOTIDE SEQUENCE [LARGE SCALE GENOMIC DNA]</scope>
    <source>
        <strain evidence="1 2">DSM 17584</strain>
    </source>
</reference>